<name>A0A818X9X0_9BILA</name>
<dbReference type="AlphaFoldDB" id="A0A818X9X0"/>
<organism evidence="2 3">
    <name type="scientific">Rotaria sordida</name>
    <dbReference type="NCBI Taxonomy" id="392033"/>
    <lineage>
        <taxon>Eukaryota</taxon>
        <taxon>Metazoa</taxon>
        <taxon>Spiralia</taxon>
        <taxon>Gnathifera</taxon>
        <taxon>Rotifera</taxon>
        <taxon>Eurotatoria</taxon>
        <taxon>Bdelloidea</taxon>
        <taxon>Philodinida</taxon>
        <taxon>Philodinidae</taxon>
        <taxon>Rotaria</taxon>
    </lineage>
</organism>
<reference evidence="2" key="1">
    <citation type="submission" date="2021-02" db="EMBL/GenBank/DDBJ databases">
        <authorList>
            <person name="Nowell W R."/>
        </authorList>
    </citation>
    <scope>NUCLEOTIDE SEQUENCE</scope>
</reference>
<protein>
    <submittedName>
        <fullName evidence="2">Uncharacterized protein</fullName>
    </submittedName>
</protein>
<accession>A0A818X9X0</accession>
<gene>
    <name evidence="2" type="ORF">OTI717_LOCUS14639</name>
</gene>
<keyword evidence="1" id="KW-0812">Transmembrane</keyword>
<dbReference type="InterPro" id="IPR012337">
    <property type="entry name" value="RNaseH-like_sf"/>
</dbReference>
<dbReference type="Proteomes" id="UP000663823">
    <property type="component" value="Unassembled WGS sequence"/>
</dbReference>
<evidence type="ECO:0000256" key="1">
    <source>
        <dbReference type="SAM" id="Phobius"/>
    </source>
</evidence>
<evidence type="ECO:0000313" key="2">
    <source>
        <dbReference type="EMBL" id="CAF3734420.1"/>
    </source>
</evidence>
<keyword evidence="1" id="KW-1133">Transmembrane helix</keyword>
<keyword evidence="1" id="KW-0472">Membrane</keyword>
<feature type="transmembrane region" description="Helical" evidence="1">
    <location>
        <begin position="32"/>
        <end position="53"/>
    </location>
</feature>
<dbReference type="EMBL" id="CAJOAX010001652">
    <property type="protein sequence ID" value="CAF3734420.1"/>
    <property type="molecule type" value="Genomic_DNA"/>
</dbReference>
<sequence length="396" mass="46378">MIYASVHHVRLTSVLQRTQHHVSAREKYHHSLVIQFFCYYFIWGVLWSPYVIIFQVSFRQQNVIDVVSLLSLVETACDPITVAALDVRFWRQWQKFGVHISCNRAAKYFCIICDFWYEKSTESIHYSGLIIHFIDSQWHLHVFTLACQAYDYETQHVIHIRSFVDKVLEEFGFYLNGNIFIITDNENKMKSAFKDDVKRIECSVHHINIVLQHAFIYDDIQCDAAQLLYTVVRAIVAKVHKYHKQSLLSTVTDGNNQITSSLKKYIGKQLQDYWIVDDVRYIATMLHSNLRSFNYTPQKNIMLNGNIITSSRTPLQTSKINKLLFICRNLSTLRELFPPSIEQIRKRRNSCTSTIPMKKLKHLQGEYDDIINLQVNFANNNFDDKANDGCDNLIMT</sequence>
<proteinExistence type="predicted"/>
<comment type="caution">
    <text evidence="2">The sequence shown here is derived from an EMBL/GenBank/DDBJ whole genome shotgun (WGS) entry which is preliminary data.</text>
</comment>
<evidence type="ECO:0000313" key="3">
    <source>
        <dbReference type="Proteomes" id="UP000663823"/>
    </source>
</evidence>
<dbReference type="SUPFAM" id="SSF53098">
    <property type="entry name" value="Ribonuclease H-like"/>
    <property type="match status" value="1"/>
</dbReference>